<protein>
    <recommendedName>
        <fullName evidence="3">Prepilin-type N-terminal cleavage/methylation domain-containing protein</fullName>
    </recommendedName>
</protein>
<dbReference type="AlphaFoldDB" id="F8ADG5"/>
<dbReference type="STRING" id="667014.Thein_2134"/>
<dbReference type="NCBIfam" id="TIGR02532">
    <property type="entry name" value="IV_pilin_GFxxxE"/>
    <property type="match status" value="1"/>
</dbReference>
<keyword evidence="2" id="KW-1185">Reference proteome</keyword>
<dbReference type="KEGG" id="tid:Thein_2134"/>
<name>F8ADG5_THEID</name>
<dbReference type="InParanoid" id="F8ADG5"/>
<dbReference type="Pfam" id="PF07963">
    <property type="entry name" value="N_methyl"/>
    <property type="match status" value="1"/>
</dbReference>
<dbReference type="InterPro" id="IPR012902">
    <property type="entry name" value="N_methyl_site"/>
</dbReference>
<dbReference type="Proteomes" id="UP000006793">
    <property type="component" value="Chromosome"/>
</dbReference>
<evidence type="ECO:0000313" key="1">
    <source>
        <dbReference type="EMBL" id="AEH45982.1"/>
    </source>
</evidence>
<reference evidence="1 2" key="2">
    <citation type="journal article" date="2012" name="Stand. Genomic Sci.">
        <title>Complete genome sequence of the thermophilic sulfate-reducing ocean bacterium Thermodesulfatator indicus type strain (CIR29812(T)).</title>
        <authorList>
            <person name="Anderson I."/>
            <person name="Saunders E."/>
            <person name="Lapidus A."/>
            <person name="Nolan M."/>
            <person name="Lucas S."/>
            <person name="Tice H."/>
            <person name="Del Rio T.G."/>
            <person name="Cheng J.F."/>
            <person name="Han C."/>
            <person name="Tapia R."/>
            <person name="Goodwin L.A."/>
            <person name="Pitluck S."/>
            <person name="Liolios K."/>
            <person name="Mavromatis K."/>
            <person name="Pagani I."/>
            <person name="Ivanova N."/>
            <person name="Mikhailova N."/>
            <person name="Pati A."/>
            <person name="Chen A."/>
            <person name="Palaniappan K."/>
            <person name="Land M."/>
            <person name="Hauser L."/>
            <person name="Jeffries C.D."/>
            <person name="Chang Y.J."/>
            <person name="Brambilla E.M."/>
            <person name="Rohde M."/>
            <person name="Spring S."/>
            <person name="Goker M."/>
            <person name="Detter J.C."/>
            <person name="Woyke T."/>
            <person name="Bristow J."/>
            <person name="Eisen J.A."/>
            <person name="Markowitz V."/>
            <person name="Hugenholtz P."/>
            <person name="Kyrpides N.C."/>
            <person name="Klenk H.P."/>
        </authorList>
    </citation>
    <scope>NUCLEOTIDE SEQUENCE [LARGE SCALE GENOMIC DNA]</scope>
    <source>
        <strain evidence="2">DSM 15286 / JCM 11887 / CIR29812</strain>
    </source>
</reference>
<dbReference type="PaxDb" id="667014-Thein_2134"/>
<accession>F8ADG5</accession>
<dbReference type="OrthoDB" id="9796435at2"/>
<dbReference type="EMBL" id="CP002683">
    <property type="protein sequence ID" value="AEH45982.1"/>
    <property type="molecule type" value="Genomic_DNA"/>
</dbReference>
<organism evidence="1 2">
    <name type="scientific">Thermodesulfatator indicus (strain DSM 15286 / JCM 11887 / CIR29812)</name>
    <dbReference type="NCBI Taxonomy" id="667014"/>
    <lineage>
        <taxon>Bacteria</taxon>
        <taxon>Pseudomonadati</taxon>
        <taxon>Thermodesulfobacteriota</taxon>
        <taxon>Thermodesulfobacteria</taxon>
        <taxon>Thermodesulfobacteriales</taxon>
        <taxon>Thermodesulfatatoraceae</taxon>
        <taxon>Thermodesulfatator</taxon>
    </lineage>
</organism>
<dbReference type="eggNOG" id="ENOG5030NJY">
    <property type="taxonomic scope" value="Bacteria"/>
</dbReference>
<gene>
    <name evidence="1" type="ordered locus">Thein_2134</name>
</gene>
<dbReference type="HOGENOM" id="CLU_1433859_0_0_0"/>
<proteinExistence type="predicted"/>
<evidence type="ECO:0000313" key="2">
    <source>
        <dbReference type="Proteomes" id="UP000006793"/>
    </source>
</evidence>
<reference evidence="2" key="1">
    <citation type="submission" date="2011-04" db="EMBL/GenBank/DDBJ databases">
        <title>The complete genome of Thermodesulfatator indicus DSM 15286.</title>
        <authorList>
            <person name="Lucas S."/>
            <person name="Copeland A."/>
            <person name="Lapidus A."/>
            <person name="Bruce D."/>
            <person name="Goodwin L."/>
            <person name="Pitluck S."/>
            <person name="Peters L."/>
            <person name="Kyrpides N."/>
            <person name="Mavromatis K."/>
            <person name="Pagani I."/>
            <person name="Ivanova N."/>
            <person name="Saunders L."/>
            <person name="Detter J.C."/>
            <person name="Tapia R."/>
            <person name="Han C."/>
            <person name="Land M."/>
            <person name="Hauser L."/>
            <person name="Markowitz V."/>
            <person name="Cheng J.-F."/>
            <person name="Hugenholtz P."/>
            <person name="Woyke T."/>
            <person name="Wu D."/>
            <person name="Spring S."/>
            <person name="Schroeder M."/>
            <person name="Brambilla E."/>
            <person name="Klenk H.-P."/>
            <person name="Eisen J.A."/>
        </authorList>
    </citation>
    <scope>NUCLEOTIDE SEQUENCE [LARGE SCALE GENOMIC DNA]</scope>
    <source>
        <strain evidence="2">DSM 15286 / JCM 11887 / CIR29812</strain>
    </source>
</reference>
<evidence type="ECO:0008006" key="3">
    <source>
        <dbReference type="Google" id="ProtNLM"/>
    </source>
</evidence>
<dbReference type="RefSeq" id="WP_013908721.1">
    <property type="nucleotide sequence ID" value="NC_015681.1"/>
</dbReference>
<sequence length="189" mass="21593">MREKKAFTLLELLITIFLGTLLLLLLYQVFGKVAQDFLRFREGHHISLFIKVSEGLRRQLEALDSGKVNIGGMSGSLFYWRNGYFAFVTRFGPAGRTIAIYKNTKDGLIYAELLYTGQRLSPNLFDEAKKMPYPPIYFIPGIKIALLKLKEDKTFKELSSWRGVPSCKNRLVIKISGGFHQRLIPICPD</sequence>